<dbReference type="AlphaFoldDB" id="A0A858PX58"/>
<keyword evidence="3" id="KW-1185">Reference proteome</keyword>
<keyword evidence="1" id="KW-0812">Transmembrane</keyword>
<evidence type="ECO:0000256" key="1">
    <source>
        <dbReference type="SAM" id="Phobius"/>
    </source>
</evidence>
<dbReference type="Proteomes" id="UP000500930">
    <property type="component" value="Chromosome"/>
</dbReference>
<name>A0A858PX58_9RICK</name>
<proteinExistence type="predicted"/>
<sequence>MRVNIVRSGHCVPFLKALLCFFAGCLLLVFVLPGDAENSDSPRGWGMDSPFIGVSVSMIPCLVVLLFFTLWMVAFTHFVAHISEFKSFSALVERHAQRGLKDATNDDTIDERPRSAKVVATQTKVEKQKKKKQSALEVMKVMGAVLHHRKLTKRSLAP</sequence>
<accession>A0A858PX58</accession>
<reference evidence="2 3" key="1">
    <citation type="journal article" date="2020" name="Pathogens">
        <title>First Whole Genome Sequence of Anaplasma platys, an Obligate Intracellular Rickettsial Pathogen of Dogs.</title>
        <authorList>
            <person name="Llanes A."/>
            <person name="Rajeev S."/>
        </authorList>
    </citation>
    <scope>NUCLEOTIDE SEQUENCE [LARGE SCALE GENOMIC DNA]</scope>
    <source>
        <strain evidence="2 3">S3</strain>
    </source>
</reference>
<protein>
    <submittedName>
        <fullName evidence="2">Uncharacterized protein</fullName>
    </submittedName>
</protein>
<keyword evidence="1" id="KW-1133">Transmembrane helix</keyword>
<evidence type="ECO:0000313" key="2">
    <source>
        <dbReference type="EMBL" id="QJC27171.1"/>
    </source>
</evidence>
<dbReference type="EMBL" id="CP046391">
    <property type="protein sequence ID" value="QJC27171.1"/>
    <property type="molecule type" value="Genomic_DNA"/>
</dbReference>
<feature type="transmembrane region" description="Helical" evidence="1">
    <location>
        <begin position="12"/>
        <end position="32"/>
    </location>
</feature>
<organism evidence="2 3">
    <name type="scientific">Anaplasma platys</name>
    <dbReference type="NCBI Taxonomy" id="949"/>
    <lineage>
        <taxon>Bacteria</taxon>
        <taxon>Pseudomonadati</taxon>
        <taxon>Pseudomonadota</taxon>
        <taxon>Alphaproteobacteria</taxon>
        <taxon>Rickettsiales</taxon>
        <taxon>Anaplasmataceae</taxon>
        <taxon>Anaplasma</taxon>
    </lineage>
</organism>
<gene>
    <name evidence="2" type="ORF">ANPL_00230</name>
</gene>
<dbReference type="KEGG" id="aplt:ANPL_00230"/>
<keyword evidence="1" id="KW-0472">Membrane</keyword>
<feature type="transmembrane region" description="Helical" evidence="1">
    <location>
        <begin position="52"/>
        <end position="80"/>
    </location>
</feature>
<evidence type="ECO:0000313" key="3">
    <source>
        <dbReference type="Proteomes" id="UP000500930"/>
    </source>
</evidence>